<reference evidence="2 3" key="1">
    <citation type="submission" date="2020-01" db="EMBL/GenBank/DDBJ databases">
        <title>Whole-genome sequence of Heliobacterium undosum DSM 13378.</title>
        <authorList>
            <person name="Kyndt J.A."/>
            <person name="Meyer T.E."/>
        </authorList>
    </citation>
    <scope>NUCLEOTIDE SEQUENCE [LARGE SCALE GENOMIC DNA]</scope>
    <source>
        <strain evidence="2 3">DSM 13378</strain>
    </source>
</reference>
<name>A0A845L664_9FIRM</name>
<proteinExistence type="predicted"/>
<sequence length="140" mass="15857">MKDSLLKTNLLSLLYGIALFAATVLPLNIGRIEHLTGLPLDQITKISIIVYLTGLVFCSLLFPILTKAWLGGKKIAFLSCVLWFPYWLLFTLTFSFTFPNHHPGDEDNYGAAFFIIGMLLMYPFYILLMTGISTMIKDKR</sequence>
<dbReference type="Proteomes" id="UP000463470">
    <property type="component" value="Unassembled WGS sequence"/>
</dbReference>
<dbReference type="AlphaFoldDB" id="A0A845L664"/>
<accession>A0A845L664</accession>
<gene>
    <name evidence="2" type="ORF">GTO91_11440</name>
</gene>
<feature type="transmembrane region" description="Helical" evidence="1">
    <location>
        <begin position="42"/>
        <end position="63"/>
    </location>
</feature>
<protein>
    <submittedName>
        <fullName evidence="2">Uncharacterized protein</fullName>
    </submittedName>
</protein>
<keyword evidence="3" id="KW-1185">Reference proteome</keyword>
<evidence type="ECO:0000313" key="2">
    <source>
        <dbReference type="EMBL" id="MZP30324.1"/>
    </source>
</evidence>
<keyword evidence="1" id="KW-0812">Transmembrane</keyword>
<keyword evidence="1" id="KW-1133">Transmembrane helix</keyword>
<dbReference type="RefSeq" id="WP_161258850.1">
    <property type="nucleotide sequence ID" value="NZ_WXEY01000012.1"/>
</dbReference>
<keyword evidence="1" id="KW-0472">Membrane</keyword>
<dbReference type="OrthoDB" id="2660529at2"/>
<comment type="caution">
    <text evidence="2">The sequence shown here is derived from an EMBL/GenBank/DDBJ whole genome shotgun (WGS) entry which is preliminary data.</text>
</comment>
<evidence type="ECO:0000313" key="3">
    <source>
        <dbReference type="Proteomes" id="UP000463470"/>
    </source>
</evidence>
<dbReference type="EMBL" id="WXEY01000012">
    <property type="protein sequence ID" value="MZP30324.1"/>
    <property type="molecule type" value="Genomic_DNA"/>
</dbReference>
<feature type="transmembrane region" description="Helical" evidence="1">
    <location>
        <begin position="110"/>
        <end position="132"/>
    </location>
</feature>
<evidence type="ECO:0000256" key="1">
    <source>
        <dbReference type="SAM" id="Phobius"/>
    </source>
</evidence>
<organism evidence="2 3">
    <name type="scientific">Heliomicrobium undosum</name>
    <dbReference type="NCBI Taxonomy" id="121734"/>
    <lineage>
        <taxon>Bacteria</taxon>
        <taxon>Bacillati</taxon>
        <taxon>Bacillota</taxon>
        <taxon>Clostridia</taxon>
        <taxon>Eubacteriales</taxon>
        <taxon>Heliobacteriaceae</taxon>
        <taxon>Heliomicrobium</taxon>
    </lineage>
</organism>
<feature type="transmembrane region" description="Helical" evidence="1">
    <location>
        <begin position="75"/>
        <end position="98"/>
    </location>
</feature>